<dbReference type="InterPro" id="IPR015943">
    <property type="entry name" value="WD40/YVTN_repeat-like_dom_sf"/>
</dbReference>
<reference evidence="5" key="1">
    <citation type="submission" date="2017-08" db="EMBL/GenBank/DDBJ databases">
        <authorList>
            <person name="Polle J.E."/>
            <person name="Barry K."/>
            <person name="Cushman J."/>
            <person name="Schmutz J."/>
            <person name="Tran D."/>
            <person name="Hathwaick L.T."/>
            <person name="Yim W.C."/>
            <person name="Jenkins J."/>
            <person name="Mckie-Krisberg Z.M."/>
            <person name="Prochnik S."/>
            <person name="Lindquist E."/>
            <person name="Dockter R.B."/>
            <person name="Adam C."/>
            <person name="Molina H."/>
            <person name="Bunkerborg J."/>
            <person name="Jin E."/>
            <person name="Buchheim M."/>
            <person name="Magnuson J."/>
        </authorList>
    </citation>
    <scope>NUCLEOTIDE SEQUENCE</scope>
    <source>
        <strain evidence="5">CCAP 19/18</strain>
    </source>
</reference>
<dbReference type="PROSITE" id="PS00678">
    <property type="entry name" value="WD_REPEATS_1"/>
    <property type="match status" value="3"/>
</dbReference>
<evidence type="ECO:0000313" key="6">
    <source>
        <dbReference type="Proteomes" id="UP000815325"/>
    </source>
</evidence>
<dbReference type="PANTHER" id="PTHR44324">
    <property type="entry name" value="WD40 REPEAT DOMAIN 95"/>
    <property type="match status" value="1"/>
</dbReference>
<evidence type="ECO:0000256" key="1">
    <source>
        <dbReference type="ARBA" id="ARBA00022574"/>
    </source>
</evidence>
<keyword evidence="2" id="KW-0677">Repeat</keyword>
<feature type="repeat" description="WD" evidence="3">
    <location>
        <begin position="159"/>
        <end position="200"/>
    </location>
</feature>
<feature type="repeat" description="WD" evidence="3">
    <location>
        <begin position="377"/>
        <end position="418"/>
    </location>
</feature>
<feature type="repeat" description="WD" evidence="3">
    <location>
        <begin position="117"/>
        <end position="158"/>
    </location>
</feature>
<sequence length="783" mass="87248">MKIYDLHTYELSGQISEIDYAPMAMDVWQPQRCKDAEMIVFGDGGGYVRLYEVRMNPAEDKNSADRYLDTLKWKFRHHTDWVTTVKYVDEMNAVISGSLDRNICVTDAEERVPLKVLEGHIKGVNTVDWSSSYKYIASGGQDRRIMLWNPFSKKSLATLTGHTSSVMSIVVNDNDFQIISLGADKQVKLWDVRNHKCIQTISDRQVYPADDTLMCMCYDFKRKRLLTGNQKPKLWQQSVSSVNNAAGPPVVRIIYNPNFNEAVTGDQGGAISVWHVPTGKLRYRFTNTHKGKQLTAINFDSAKRRLLTGAEDGEVKVWNFSSGACLCTLQPKTREEVTAILAIRGSFMKHFLVAGWDRRVTFYEDDGQKEAQPGRIISGHKADILDMDVMENSPTLVTVSDDGEACLWNIDSGALRRRIVPEGHELLPANEQPIEAVRFLKEPLQRFFVTVGADRFLRIWDQSGSCMAEVGTGHKLDETVAALTVDATNSYIATGDSAGQFVLSSSLDRSTALWTSQGALLGHFGAHLWFWDMPHSWASQTPPVMEMKEEYEMQVSAAASRQEARQRAQARTQLRKPSMHSHQQLHWRQSEETPLHNLYNTRDGQQGVGARSSVRDADQDIVSRLLSKTSRRSFASPEGLSPKHSMPGSVQQGVQAPDGDRELSLYGESSESSSNHASDEDIPRALWLPDFELVRKHAAWTPGRPPAPAMDRLGTICGMGMLPSGVMGLLVPICLSIRSRGTSRFPESPTGMPLLAGMLSSCVAGREGARLLGPLRRARSTTV</sequence>
<keyword evidence="1 3" id="KW-0853">WD repeat</keyword>
<keyword evidence="6" id="KW-1185">Reference proteome</keyword>
<protein>
    <submittedName>
        <fullName evidence="5">WD40-repeat-containing domain protein</fullName>
    </submittedName>
</protein>
<dbReference type="EMBL" id="MU069906">
    <property type="protein sequence ID" value="KAF5831982.1"/>
    <property type="molecule type" value="Genomic_DNA"/>
</dbReference>
<accession>A0ABQ7GBJ0</accession>
<evidence type="ECO:0000256" key="2">
    <source>
        <dbReference type="ARBA" id="ARBA00022737"/>
    </source>
</evidence>
<evidence type="ECO:0000256" key="4">
    <source>
        <dbReference type="SAM" id="MobiDB-lite"/>
    </source>
</evidence>
<dbReference type="PRINTS" id="PR00320">
    <property type="entry name" value="GPROTEINBRPT"/>
</dbReference>
<feature type="compositionally biased region" description="Basic residues" evidence="4">
    <location>
        <begin position="573"/>
        <end position="585"/>
    </location>
</feature>
<dbReference type="Gene3D" id="2.130.10.10">
    <property type="entry name" value="YVTN repeat-like/Quinoprotein amine dehydrogenase"/>
    <property type="match status" value="2"/>
</dbReference>
<dbReference type="PANTHER" id="PTHR44324:SF4">
    <property type="entry name" value="WD40 REPEAT DOMAIN 95"/>
    <property type="match status" value="1"/>
</dbReference>
<dbReference type="PROSITE" id="PS50082">
    <property type="entry name" value="WD_REPEATS_2"/>
    <property type="match status" value="4"/>
</dbReference>
<dbReference type="Proteomes" id="UP000815325">
    <property type="component" value="Unassembled WGS sequence"/>
</dbReference>
<comment type="caution">
    <text evidence="5">The sequence shown here is derived from an EMBL/GenBank/DDBJ whole genome shotgun (WGS) entry which is preliminary data.</text>
</comment>
<feature type="compositionally biased region" description="Low complexity" evidence="4">
    <location>
        <begin position="556"/>
        <end position="572"/>
    </location>
</feature>
<dbReference type="InterPro" id="IPR036322">
    <property type="entry name" value="WD40_repeat_dom_sf"/>
</dbReference>
<feature type="region of interest" description="Disordered" evidence="4">
    <location>
        <begin position="556"/>
        <end position="616"/>
    </location>
</feature>
<evidence type="ECO:0000313" key="5">
    <source>
        <dbReference type="EMBL" id="KAF5831982.1"/>
    </source>
</evidence>
<dbReference type="InterPro" id="IPR020472">
    <property type="entry name" value="WD40_PAC1"/>
</dbReference>
<dbReference type="CDD" id="cd00200">
    <property type="entry name" value="WD40"/>
    <property type="match status" value="1"/>
</dbReference>
<dbReference type="InterPro" id="IPR019775">
    <property type="entry name" value="WD40_repeat_CS"/>
</dbReference>
<dbReference type="Pfam" id="PF00400">
    <property type="entry name" value="WD40"/>
    <property type="match status" value="5"/>
</dbReference>
<evidence type="ECO:0000256" key="3">
    <source>
        <dbReference type="PROSITE-ProRule" id="PRU00221"/>
    </source>
</evidence>
<organism evidence="5 6">
    <name type="scientific">Dunaliella salina</name>
    <name type="common">Green alga</name>
    <name type="synonym">Protococcus salinus</name>
    <dbReference type="NCBI Taxonomy" id="3046"/>
    <lineage>
        <taxon>Eukaryota</taxon>
        <taxon>Viridiplantae</taxon>
        <taxon>Chlorophyta</taxon>
        <taxon>core chlorophytes</taxon>
        <taxon>Chlorophyceae</taxon>
        <taxon>CS clade</taxon>
        <taxon>Chlamydomonadales</taxon>
        <taxon>Dunaliellaceae</taxon>
        <taxon>Dunaliella</taxon>
    </lineage>
</organism>
<dbReference type="InterPro" id="IPR001680">
    <property type="entry name" value="WD40_rpt"/>
</dbReference>
<dbReference type="PROSITE" id="PS50294">
    <property type="entry name" value="WD_REPEATS_REGION"/>
    <property type="match status" value="3"/>
</dbReference>
<name>A0ABQ7GBJ0_DUNSA</name>
<dbReference type="SMART" id="SM00320">
    <property type="entry name" value="WD40"/>
    <property type="match status" value="9"/>
</dbReference>
<feature type="region of interest" description="Disordered" evidence="4">
    <location>
        <begin position="628"/>
        <end position="681"/>
    </location>
</feature>
<feature type="repeat" description="WD" evidence="3">
    <location>
        <begin position="294"/>
        <end position="328"/>
    </location>
</feature>
<dbReference type="SUPFAM" id="SSF50978">
    <property type="entry name" value="WD40 repeat-like"/>
    <property type="match status" value="2"/>
</dbReference>
<gene>
    <name evidence="5" type="ORF">DUNSADRAFT_12322</name>
</gene>
<proteinExistence type="predicted"/>
<dbReference type="InterPro" id="IPR051242">
    <property type="entry name" value="WD-EF-hand_domain"/>
</dbReference>